<reference evidence="1 2" key="1">
    <citation type="submission" date="2019-06" db="EMBL/GenBank/DDBJ databases">
        <title>Whole genome shotgun sequence of Pseudonocardia hydrocarbonoxydans NBRC 14498.</title>
        <authorList>
            <person name="Hosoyama A."/>
            <person name="Uohara A."/>
            <person name="Ohji S."/>
            <person name="Ichikawa N."/>
        </authorList>
    </citation>
    <scope>NUCLEOTIDE SEQUENCE [LARGE SCALE GENOMIC DNA]</scope>
    <source>
        <strain evidence="1 2">NBRC 14498</strain>
    </source>
</reference>
<dbReference type="AlphaFoldDB" id="A0A4Y3WK87"/>
<proteinExistence type="predicted"/>
<dbReference type="Proteomes" id="UP000320338">
    <property type="component" value="Unassembled WGS sequence"/>
</dbReference>
<dbReference type="EMBL" id="BJNG01000005">
    <property type="protein sequence ID" value="GEC18329.1"/>
    <property type="molecule type" value="Genomic_DNA"/>
</dbReference>
<comment type="caution">
    <text evidence="1">The sequence shown here is derived from an EMBL/GenBank/DDBJ whole genome shotgun (WGS) entry which is preliminary data.</text>
</comment>
<dbReference type="RefSeq" id="WP_141276813.1">
    <property type="nucleotide sequence ID" value="NZ_BAAARZ010000027.1"/>
</dbReference>
<organism evidence="1 2">
    <name type="scientific">Pseudonocardia hydrocarbonoxydans</name>
    <dbReference type="NCBI Taxonomy" id="76726"/>
    <lineage>
        <taxon>Bacteria</taxon>
        <taxon>Bacillati</taxon>
        <taxon>Actinomycetota</taxon>
        <taxon>Actinomycetes</taxon>
        <taxon>Pseudonocardiales</taxon>
        <taxon>Pseudonocardiaceae</taxon>
        <taxon>Pseudonocardia</taxon>
    </lineage>
</organism>
<name>A0A4Y3WK87_9PSEU</name>
<accession>A0A4Y3WK87</accession>
<gene>
    <name evidence="1" type="ORF">PHY01_06120</name>
</gene>
<evidence type="ECO:0000313" key="2">
    <source>
        <dbReference type="Proteomes" id="UP000320338"/>
    </source>
</evidence>
<protein>
    <submittedName>
        <fullName evidence="1">Uncharacterized protein</fullName>
    </submittedName>
</protein>
<keyword evidence="2" id="KW-1185">Reference proteome</keyword>
<evidence type="ECO:0000313" key="1">
    <source>
        <dbReference type="EMBL" id="GEC18329.1"/>
    </source>
</evidence>
<sequence>MDEQYQQVTVLGEVYRVTRGPGAVSVEALRRDDVVERLSAAAVAGGRRVVAVDRSGLAATYTGRVRTDPERGRLVVTDVESGGRTYHAVAAPEEHHDRLTDALHGAELPRLLRIPRLARAVHEGGAGLSSPAAAPPDPGDDGALACALARRKATLPVSRFAAVYCAACVLHAAT</sequence>